<accession>A0ABS0MNJ5</accession>
<protein>
    <submittedName>
        <fullName evidence="2">Flavin reductase family protein</fullName>
    </submittedName>
</protein>
<dbReference type="Proteomes" id="UP000638986">
    <property type="component" value="Unassembled WGS sequence"/>
</dbReference>
<gene>
    <name evidence="2" type="ORF">I5Q09_01900</name>
</gene>
<sequence>MSEHVHFYEPAKGHDLPHDPFNAIVGPRPIGWISSHNEQGQLNLAPYSFFNAFNYVPPIIGFSSIGYKDSVRNIERTGEFCWNLATRALAEQMNTSCAAVAPEVNEFELAGLTTAPSRVISVPRVAETPVSFECKLTQLIQLQTAAGDSVESWLVLGEVVGVHIDKSLLVDGVYQTAAARPILRGGGPADYFEITEAQLFKMYRPK</sequence>
<dbReference type="Gene3D" id="2.30.110.10">
    <property type="entry name" value="Electron Transport, Fmn-binding Protein, Chain A"/>
    <property type="match status" value="1"/>
</dbReference>
<evidence type="ECO:0000259" key="1">
    <source>
        <dbReference type="SMART" id="SM00903"/>
    </source>
</evidence>
<dbReference type="SMART" id="SM00903">
    <property type="entry name" value="Flavin_Reduct"/>
    <property type="match status" value="1"/>
</dbReference>
<reference evidence="2 3" key="1">
    <citation type="submission" date="2020-11" db="EMBL/GenBank/DDBJ databases">
        <title>Enhanced detection system for hospital associated transmission using whole genome sequencing surveillance.</title>
        <authorList>
            <person name="Harrison L.H."/>
            <person name="Van Tyne D."/>
            <person name="Marsh J.W."/>
            <person name="Griffith M.P."/>
            <person name="Snyder D.J."/>
            <person name="Cooper V.S."/>
            <person name="Mustapha M."/>
        </authorList>
    </citation>
    <scope>NUCLEOTIDE SEQUENCE [LARGE SCALE GENOMIC DNA]</scope>
    <source>
        <strain evidence="2 3">PSB00013</strain>
    </source>
</reference>
<feature type="domain" description="Flavin reductase like" evidence="1">
    <location>
        <begin position="25"/>
        <end position="176"/>
    </location>
</feature>
<proteinExistence type="predicted"/>
<dbReference type="PANTHER" id="PTHR43812:SF2">
    <property type="entry name" value="FLAVIN REDUCTASE LIKE DOMAIN-CONTAINING PROTEIN"/>
    <property type="match status" value="1"/>
</dbReference>
<dbReference type="InterPro" id="IPR002563">
    <property type="entry name" value="Flavin_Rdtase-like_dom"/>
</dbReference>
<name>A0ABS0MNJ5_PSELU</name>
<evidence type="ECO:0000313" key="3">
    <source>
        <dbReference type="Proteomes" id="UP000638986"/>
    </source>
</evidence>
<dbReference type="InterPro" id="IPR012349">
    <property type="entry name" value="Split_barrel_FMN-bd"/>
</dbReference>
<dbReference type="SUPFAM" id="SSF50475">
    <property type="entry name" value="FMN-binding split barrel"/>
    <property type="match status" value="1"/>
</dbReference>
<dbReference type="EMBL" id="JADTXM010000001">
    <property type="protein sequence ID" value="MBH3437434.1"/>
    <property type="molecule type" value="Genomic_DNA"/>
</dbReference>
<organism evidence="2 3">
    <name type="scientific">Pseudomonas luteola</name>
    <dbReference type="NCBI Taxonomy" id="47886"/>
    <lineage>
        <taxon>Bacteria</taxon>
        <taxon>Pseudomonadati</taxon>
        <taxon>Pseudomonadota</taxon>
        <taxon>Gammaproteobacteria</taxon>
        <taxon>Pseudomonadales</taxon>
        <taxon>Pseudomonadaceae</taxon>
        <taxon>Pseudomonas</taxon>
    </lineage>
</organism>
<dbReference type="RefSeq" id="WP_122042573.1">
    <property type="nucleotide sequence ID" value="NZ_JADTXM010000001.1"/>
</dbReference>
<dbReference type="Pfam" id="PF01613">
    <property type="entry name" value="Flavin_Reduct"/>
    <property type="match status" value="1"/>
</dbReference>
<comment type="caution">
    <text evidence="2">The sequence shown here is derived from an EMBL/GenBank/DDBJ whole genome shotgun (WGS) entry which is preliminary data.</text>
</comment>
<evidence type="ECO:0000313" key="2">
    <source>
        <dbReference type="EMBL" id="MBH3437434.1"/>
    </source>
</evidence>
<dbReference type="PANTHER" id="PTHR43812">
    <property type="entry name" value="BLR2425 PROTEIN"/>
    <property type="match status" value="1"/>
</dbReference>